<keyword evidence="7 13" id="KW-0378">Hydrolase</keyword>
<dbReference type="Gene3D" id="1.20.1280.70">
    <property type="entry name" value="Exonuclease ExoI, domain 3"/>
    <property type="match status" value="1"/>
</dbReference>
<evidence type="ECO:0000256" key="10">
    <source>
        <dbReference type="ARBA" id="ARBA00023125"/>
    </source>
</evidence>
<dbReference type="AlphaFoldDB" id="A0A1G6A1Y6"/>
<dbReference type="GO" id="GO:0046872">
    <property type="term" value="F:metal ion binding"/>
    <property type="evidence" value="ECO:0007669"/>
    <property type="project" value="UniProtKB-KW"/>
</dbReference>
<evidence type="ECO:0000256" key="6">
    <source>
        <dbReference type="ARBA" id="ARBA00022763"/>
    </source>
</evidence>
<dbReference type="Gene3D" id="3.30.1520.20">
    <property type="entry name" value="Exonuclease ExoI, domain 2"/>
    <property type="match status" value="1"/>
</dbReference>
<dbReference type="PIRSF" id="PIRSF000977">
    <property type="entry name" value="Exodeoxyribonuclease_I"/>
    <property type="match status" value="1"/>
</dbReference>
<dbReference type="NCBIfam" id="NF008746">
    <property type="entry name" value="PRK11779.1"/>
    <property type="match status" value="1"/>
</dbReference>
<dbReference type="STRING" id="1159017.SAMN02927930_00051"/>
<evidence type="ECO:0000256" key="12">
    <source>
        <dbReference type="ARBA" id="ARBA00046792"/>
    </source>
</evidence>
<organism evidence="18 19">
    <name type="scientific">Pseudidiomarina indica</name>
    <dbReference type="NCBI Taxonomy" id="1159017"/>
    <lineage>
        <taxon>Bacteria</taxon>
        <taxon>Pseudomonadati</taxon>
        <taxon>Pseudomonadota</taxon>
        <taxon>Gammaproteobacteria</taxon>
        <taxon>Alteromonadales</taxon>
        <taxon>Idiomarinaceae</taxon>
        <taxon>Pseudidiomarina</taxon>
    </lineage>
</organism>
<evidence type="ECO:0000259" key="17">
    <source>
        <dbReference type="PROSITE" id="PS51785"/>
    </source>
</evidence>
<feature type="binding site" evidence="15">
    <location>
        <position position="181"/>
    </location>
    <ligand>
        <name>Mg(2+)</name>
        <dbReference type="ChEBI" id="CHEBI:18420"/>
        <label>2</label>
    </ligand>
</feature>
<feature type="domain" description="ExoI SH3-like" evidence="16">
    <location>
        <begin position="197"/>
        <end position="352"/>
    </location>
</feature>
<feature type="binding site" evidence="15">
    <location>
        <position position="10"/>
    </location>
    <ligand>
        <name>Mg(2+)</name>
        <dbReference type="ChEBI" id="CHEBI:18420"/>
        <label>1</label>
    </ligand>
</feature>
<dbReference type="CDD" id="cd06138">
    <property type="entry name" value="ExoI_N"/>
    <property type="match status" value="1"/>
</dbReference>
<evidence type="ECO:0000256" key="3">
    <source>
        <dbReference type="ARBA" id="ARBA00019900"/>
    </source>
</evidence>
<keyword evidence="9 15" id="KW-0460">Magnesium</keyword>
<dbReference type="InterPro" id="IPR058561">
    <property type="entry name" value="Exonuc_1_C"/>
</dbReference>
<dbReference type="FunFam" id="1.20.1280.70:FF:000001">
    <property type="entry name" value="Exodeoxyribonuclease I"/>
    <property type="match status" value="1"/>
</dbReference>
<dbReference type="GO" id="GO:0006281">
    <property type="term" value="P:DNA repair"/>
    <property type="evidence" value="ECO:0007669"/>
    <property type="project" value="UniProtKB-KW"/>
</dbReference>
<dbReference type="Gene3D" id="3.30.420.10">
    <property type="entry name" value="Ribonuclease H-like superfamily/Ribonuclease H"/>
    <property type="match status" value="1"/>
</dbReference>
<dbReference type="OrthoDB" id="9763470at2"/>
<dbReference type="RefSeq" id="WP_092590550.1">
    <property type="nucleotide sequence ID" value="NZ_FMXN01000001.1"/>
</dbReference>
<dbReference type="InterPro" id="IPR012337">
    <property type="entry name" value="RNaseH-like_sf"/>
</dbReference>
<accession>A0A1G6A1Y6</accession>
<evidence type="ECO:0000256" key="15">
    <source>
        <dbReference type="PIRSR" id="PIRSR000977-2"/>
    </source>
</evidence>
<dbReference type="SUPFAM" id="SSF53098">
    <property type="entry name" value="Ribonuclease H-like"/>
    <property type="match status" value="1"/>
</dbReference>
<name>A0A1G6A1Y6_9GAMM</name>
<dbReference type="Pfam" id="PF26016">
    <property type="entry name" value="ExoI_C"/>
    <property type="match status" value="1"/>
</dbReference>
<feature type="binding site" evidence="14">
    <location>
        <position position="12"/>
    </location>
    <ligand>
        <name>substrate</name>
    </ligand>
</feature>
<keyword evidence="10" id="KW-0238">DNA-binding</keyword>
<keyword evidence="5 15" id="KW-0479">Metal-binding</keyword>
<evidence type="ECO:0000256" key="7">
    <source>
        <dbReference type="ARBA" id="ARBA00022801"/>
    </source>
</evidence>
<dbReference type="InterPro" id="IPR034747">
    <property type="entry name" value="EXOI_SH3"/>
</dbReference>
<dbReference type="InterPro" id="IPR023607">
    <property type="entry name" value="Exodeoxyribonuclease_I"/>
</dbReference>
<keyword evidence="11 13" id="KW-0234">DNA repair</keyword>
<evidence type="ECO:0000256" key="8">
    <source>
        <dbReference type="ARBA" id="ARBA00022839"/>
    </source>
</evidence>
<comment type="catalytic activity">
    <reaction evidence="1 13">
        <text>Exonucleolytic cleavage in the 3'- to 5'-direction to yield nucleoside 5'-phosphates.</text>
        <dbReference type="EC" id="3.1.11.1"/>
    </reaction>
</comment>
<dbReference type="Pfam" id="PF08411">
    <property type="entry name" value="ExoI_SH3"/>
    <property type="match status" value="1"/>
</dbReference>
<evidence type="ECO:0000259" key="16">
    <source>
        <dbReference type="PROSITE" id="PS51784"/>
    </source>
</evidence>
<feature type="binding site" evidence="14">
    <location>
        <position position="160"/>
    </location>
    <ligand>
        <name>substrate</name>
    </ligand>
</feature>
<dbReference type="GO" id="GO:0003677">
    <property type="term" value="F:DNA binding"/>
    <property type="evidence" value="ECO:0007669"/>
    <property type="project" value="UniProtKB-KW"/>
</dbReference>
<dbReference type="PROSITE" id="PS51785">
    <property type="entry name" value="EXOI_C"/>
    <property type="match status" value="1"/>
</dbReference>
<dbReference type="EMBL" id="FMXN01000001">
    <property type="protein sequence ID" value="SDB01983.1"/>
    <property type="molecule type" value="Genomic_DNA"/>
</dbReference>
<keyword evidence="4 13" id="KW-0540">Nuclease</keyword>
<dbReference type="InterPro" id="IPR013620">
    <property type="entry name" value="Exonuc_1_SH3"/>
</dbReference>
<dbReference type="InterPro" id="IPR013520">
    <property type="entry name" value="Ribonucl_H"/>
</dbReference>
<evidence type="ECO:0000256" key="11">
    <source>
        <dbReference type="ARBA" id="ARBA00023204"/>
    </source>
</evidence>
<gene>
    <name evidence="18" type="ORF">SAMN02927930_00051</name>
</gene>
<keyword evidence="6 13" id="KW-0227">DNA damage</keyword>
<evidence type="ECO:0000256" key="9">
    <source>
        <dbReference type="ARBA" id="ARBA00022842"/>
    </source>
</evidence>
<evidence type="ECO:0000256" key="4">
    <source>
        <dbReference type="ARBA" id="ARBA00022722"/>
    </source>
</evidence>
<proteinExistence type="predicted"/>
<dbReference type="InterPro" id="IPR036397">
    <property type="entry name" value="RNaseH_sf"/>
</dbReference>
<feature type="domain" description="ExoI C-terminal" evidence="17">
    <location>
        <begin position="356"/>
        <end position="477"/>
    </location>
</feature>
<evidence type="ECO:0000313" key="18">
    <source>
        <dbReference type="EMBL" id="SDB01983.1"/>
    </source>
</evidence>
<comment type="subunit">
    <text evidence="12">Monomer. Interacts with ssb (via C-terminus); this interaction stimulates the exonuclease activity by recruiting the enzyme to its substrate.</text>
</comment>
<dbReference type="EC" id="3.1.11.1" evidence="2 13"/>
<dbReference type="GO" id="GO:0008310">
    <property type="term" value="F:single-stranded DNA 3'-5' DNA exonuclease activity"/>
    <property type="evidence" value="ECO:0007669"/>
    <property type="project" value="UniProtKB-EC"/>
</dbReference>
<reference evidence="19" key="1">
    <citation type="submission" date="2016-10" db="EMBL/GenBank/DDBJ databases">
        <authorList>
            <person name="Varghese N."/>
            <person name="Submissions S."/>
        </authorList>
    </citation>
    <scope>NUCLEOTIDE SEQUENCE [LARGE SCALE GENOMIC DNA]</scope>
    <source>
        <strain evidence="19">CGMCC 1.10824</strain>
    </source>
</reference>
<evidence type="ECO:0000313" key="19">
    <source>
        <dbReference type="Proteomes" id="UP000199626"/>
    </source>
</evidence>
<comment type="cofactor">
    <cofactor evidence="15">
        <name>Mg(2+)</name>
        <dbReference type="ChEBI" id="CHEBI:18420"/>
    </cofactor>
    <text evidence="15">Binds 2 Mg(2+) ions per monomer.</text>
</comment>
<evidence type="ECO:0000256" key="14">
    <source>
        <dbReference type="PIRSR" id="PIRSR000977-1"/>
    </source>
</evidence>
<dbReference type="FunFam" id="3.30.420.10:FF:000033">
    <property type="entry name" value="Exodeoxyribonuclease I"/>
    <property type="match status" value="1"/>
</dbReference>
<dbReference type="InterPro" id="IPR038649">
    <property type="entry name" value="EXOI_SH3_sf"/>
</dbReference>
<evidence type="ECO:0000256" key="13">
    <source>
        <dbReference type="PIRNR" id="PIRNR000977"/>
    </source>
</evidence>
<dbReference type="Proteomes" id="UP000199626">
    <property type="component" value="Unassembled WGS sequence"/>
</dbReference>
<keyword evidence="8 13" id="KW-0269">Exonuclease</keyword>
<evidence type="ECO:0000256" key="5">
    <source>
        <dbReference type="ARBA" id="ARBA00022723"/>
    </source>
</evidence>
<evidence type="ECO:0000256" key="1">
    <source>
        <dbReference type="ARBA" id="ARBA00000563"/>
    </source>
</evidence>
<dbReference type="Gene3D" id="1.10.287.1240">
    <property type="match status" value="1"/>
</dbReference>
<evidence type="ECO:0000256" key="2">
    <source>
        <dbReference type="ARBA" id="ARBA00012108"/>
    </source>
</evidence>
<keyword evidence="19" id="KW-1185">Reference proteome</keyword>
<protein>
    <recommendedName>
        <fullName evidence="3 13">Exodeoxyribonuclease I</fullName>
        <ecNumber evidence="2 13">3.1.11.1</ecNumber>
    </recommendedName>
</protein>
<feature type="binding site" evidence="15">
    <location>
        <position position="12"/>
    </location>
    <ligand>
        <name>Mg(2+)</name>
        <dbReference type="ChEBI" id="CHEBI:18420"/>
        <label>2</label>
    </ligand>
</feature>
<dbReference type="PROSITE" id="PS51784">
    <property type="entry name" value="EXOI_SH3"/>
    <property type="match status" value="1"/>
</dbReference>
<dbReference type="Pfam" id="PF00929">
    <property type="entry name" value="RNase_T"/>
    <property type="match status" value="1"/>
</dbReference>
<sequence>MTQPTFYWHDYETWGANPLFDRPAQFAGLRTTLDFAPVGRPLSIYAQPTPDFLPHPQAALVTGITPQHALNQGMCEAAFAEKIAAEMQQPETISVGYNNLQFDDEVTRHLFYRNFIDPYAHTWQNQSSRWDLIDLVRACYALRPEGIEWPYHEDGRVSLRLEDLTRANQIDHGRAHDALSDVHATIELAKKIQQAQPRLFQYALNLRRKQAVAAQVNLIQFTPLVHVSVYYGAAQGYVSVIMPLGFHPEQPNNVIYWDLRYHPGELTNHSDEALIEHRFTRRAELAEQGLPPFAGGQFQLNKCPFIAPLNVLDAANQERWDIDLQQCEQHRQLLLEQPQLRDRILQIASYQRQYDALEDPDFMLYSGSFFSDQDRSSMNIIRATPPEQLAGLSLNFEDPRLPEMLFRYRARNYPATLTEQEMLRWREFCQQRLMDPPGRMLGAEQFVQELEAALLQHPENPSAQRVLHDLYRYVQEL</sequence>